<organism evidence="2 3">
    <name type="scientific">Hyaloperonospora brassicae</name>
    <name type="common">Brassica downy mildew</name>
    <name type="synonym">Peronospora brassicae</name>
    <dbReference type="NCBI Taxonomy" id="162125"/>
    <lineage>
        <taxon>Eukaryota</taxon>
        <taxon>Sar</taxon>
        <taxon>Stramenopiles</taxon>
        <taxon>Oomycota</taxon>
        <taxon>Peronosporomycetes</taxon>
        <taxon>Peronosporales</taxon>
        <taxon>Peronosporaceae</taxon>
        <taxon>Hyaloperonospora</taxon>
    </lineage>
</organism>
<feature type="compositionally biased region" description="Basic and acidic residues" evidence="1">
    <location>
        <begin position="566"/>
        <end position="578"/>
    </location>
</feature>
<feature type="region of interest" description="Disordered" evidence="1">
    <location>
        <begin position="365"/>
        <end position="598"/>
    </location>
</feature>
<gene>
    <name evidence="2" type="ORF">HBR001_LOCUS3712</name>
</gene>
<evidence type="ECO:0000313" key="2">
    <source>
        <dbReference type="EMBL" id="CAI5725892.1"/>
    </source>
</evidence>
<feature type="compositionally biased region" description="Polar residues" evidence="1">
    <location>
        <begin position="277"/>
        <end position="309"/>
    </location>
</feature>
<sequence length="609" mass="71719">MAGWEKVATTLNGCSAFKTHHLKGPIAKNRFERLVERHRSWVKNGSKPEDVPSEDAAFQSVMMRLVPKLDAAEAEPVTQTLGKRGRPRKVRPVETLAPATKKASTVVACSTIAPSPVGPQPSSPSTSLLVDPEDQALPIATKATRQRFTPRDDLLLAKYVKQSLPFRAKFGAISAAWDDVASKLDSNPEFSKDSIKGPVVRYRFENLVLKYRERVKRNNGRVVGAKGTPAGELEVLMTELVTLLDGGDPVSAALLAQNVAILTGSVNEMRERKFARTSRSQDFVSTKTNSGPSSPGSTASDVSPDAPQSSIIHTLDSQSLNTLTSMKQTVVKALSPTSIAGFETLVQKMIEQQNRAIRQMVSLQRDERRLETERREKEFKLQREEREKDRKQEREEREKEREARENEQEKKREQFEQLEKERGEEREERKQELEKELKMEREEREKEREERKKEREEREKEREEREKEREEREKEREERKMEREEREKEREERKMEREEREKERKEREMEQEERKMEREKELEEREKELEKERGKEREMEREELEMEREKERGKEREMEREELEMEREKEREKEREMEREELEMEREEHEKERPGLIVTSISAMKTFLE</sequence>
<dbReference type="PANTHER" id="PTHR37558:SF1">
    <property type="entry name" value="HTH CENPB-TYPE DOMAIN-CONTAINING PROTEIN"/>
    <property type="match status" value="1"/>
</dbReference>
<dbReference type="AlphaFoldDB" id="A0AAV0TTE8"/>
<feature type="compositionally biased region" description="Basic and acidic residues" evidence="1">
    <location>
        <begin position="365"/>
        <end position="540"/>
    </location>
</feature>
<dbReference type="Proteomes" id="UP001162031">
    <property type="component" value="Unassembled WGS sequence"/>
</dbReference>
<protein>
    <recommendedName>
        <fullName evidence="4">Myb-like domain-containing protein</fullName>
    </recommendedName>
</protein>
<accession>A0AAV0TTE8</accession>
<evidence type="ECO:0008006" key="4">
    <source>
        <dbReference type="Google" id="ProtNLM"/>
    </source>
</evidence>
<evidence type="ECO:0000313" key="3">
    <source>
        <dbReference type="Proteomes" id="UP001162031"/>
    </source>
</evidence>
<evidence type="ECO:0000256" key="1">
    <source>
        <dbReference type="SAM" id="MobiDB-lite"/>
    </source>
</evidence>
<proteinExistence type="predicted"/>
<dbReference type="PANTHER" id="PTHR37558">
    <property type="entry name" value="HTH CENPB-TYPE DOMAIN-CONTAINING PROTEIN"/>
    <property type="match status" value="1"/>
</dbReference>
<comment type="caution">
    <text evidence="2">The sequence shown here is derived from an EMBL/GenBank/DDBJ whole genome shotgun (WGS) entry which is preliminary data.</text>
</comment>
<keyword evidence="3" id="KW-1185">Reference proteome</keyword>
<name>A0AAV0TTE8_HYABA</name>
<dbReference type="EMBL" id="CANTFL010000629">
    <property type="protein sequence ID" value="CAI5725892.1"/>
    <property type="molecule type" value="Genomic_DNA"/>
</dbReference>
<feature type="region of interest" description="Disordered" evidence="1">
    <location>
        <begin position="272"/>
        <end position="309"/>
    </location>
</feature>
<reference evidence="2" key="1">
    <citation type="submission" date="2022-12" db="EMBL/GenBank/DDBJ databases">
        <authorList>
            <person name="Webb A."/>
        </authorList>
    </citation>
    <scope>NUCLEOTIDE SEQUENCE</scope>
    <source>
        <strain evidence="2">Hp1</strain>
    </source>
</reference>
<feature type="compositionally biased region" description="Basic and acidic residues" evidence="1">
    <location>
        <begin position="547"/>
        <end position="559"/>
    </location>
</feature>